<keyword evidence="3" id="KW-1185">Reference proteome</keyword>
<keyword evidence="1" id="KW-1133">Transmembrane helix</keyword>
<dbReference type="PATRIC" id="fig|1121022.4.peg.893"/>
<dbReference type="Proteomes" id="UP000017837">
    <property type="component" value="Unassembled WGS sequence"/>
</dbReference>
<dbReference type="AlphaFoldDB" id="V4RRY0"/>
<comment type="caution">
    <text evidence="2">The sequence shown here is derived from an EMBL/GenBank/DDBJ whole genome shotgun (WGS) entry which is preliminary data.</text>
</comment>
<proteinExistence type="predicted"/>
<feature type="transmembrane region" description="Helical" evidence="1">
    <location>
        <begin position="21"/>
        <end position="45"/>
    </location>
</feature>
<dbReference type="EMBL" id="AWGB01000006">
    <property type="protein sequence ID" value="ESQ93953.1"/>
    <property type="molecule type" value="Genomic_DNA"/>
</dbReference>
<evidence type="ECO:0000313" key="3">
    <source>
        <dbReference type="Proteomes" id="UP000017837"/>
    </source>
</evidence>
<organism evidence="2 3">
    <name type="scientific">Asticcacaulis benevestitus DSM 16100 = ATCC BAA-896</name>
    <dbReference type="NCBI Taxonomy" id="1121022"/>
    <lineage>
        <taxon>Bacteria</taxon>
        <taxon>Pseudomonadati</taxon>
        <taxon>Pseudomonadota</taxon>
        <taxon>Alphaproteobacteria</taxon>
        <taxon>Caulobacterales</taxon>
        <taxon>Caulobacteraceae</taxon>
        <taxon>Asticcacaulis</taxon>
    </lineage>
</organism>
<gene>
    <name evidence="2" type="ORF">ABENE_04500</name>
</gene>
<evidence type="ECO:0000256" key="1">
    <source>
        <dbReference type="SAM" id="Phobius"/>
    </source>
</evidence>
<protein>
    <submittedName>
        <fullName evidence="2">Uncharacterized protein</fullName>
    </submittedName>
</protein>
<name>V4RRY0_9CAUL</name>
<reference evidence="2 3" key="1">
    <citation type="journal article" date="2014" name="Nature">
        <title>Sequential evolution of bacterial morphology by co-option of a developmental regulator.</title>
        <authorList>
            <person name="Jiang C."/>
            <person name="Brown P.J."/>
            <person name="Ducret A."/>
            <person name="Brun Y.V."/>
        </authorList>
    </citation>
    <scope>NUCLEOTIDE SEQUENCE [LARGE SCALE GENOMIC DNA]</scope>
    <source>
        <strain evidence="2 3">DSM 16100</strain>
    </source>
</reference>
<evidence type="ECO:0000313" key="2">
    <source>
        <dbReference type="EMBL" id="ESQ93953.1"/>
    </source>
</evidence>
<accession>V4RRY0</accession>
<keyword evidence="1" id="KW-0472">Membrane</keyword>
<keyword evidence="1" id="KW-0812">Transmembrane</keyword>
<sequence>MRHIRYAEKPKIAEKQSGKGNVDLIMYVVAWCGFTLIGVAFVLMWHV</sequence>